<dbReference type="Proteomes" id="UP000563151">
    <property type="component" value="Unassembled WGS sequence"/>
</dbReference>
<evidence type="ECO:0000259" key="3">
    <source>
        <dbReference type="Pfam" id="PF13649"/>
    </source>
</evidence>
<organism evidence="4 5">
    <name type="scientific">Clostridium tetanomorphum</name>
    <dbReference type="NCBI Taxonomy" id="1553"/>
    <lineage>
        <taxon>Bacteria</taxon>
        <taxon>Bacillati</taxon>
        <taxon>Bacillota</taxon>
        <taxon>Clostridia</taxon>
        <taxon>Eubacteriales</taxon>
        <taxon>Clostridiaceae</taxon>
        <taxon>Clostridium</taxon>
    </lineage>
</organism>
<keyword evidence="5" id="KW-1185">Reference proteome</keyword>
<dbReference type="Gene3D" id="3.40.50.150">
    <property type="entry name" value="Vaccinia Virus protein VP39"/>
    <property type="match status" value="1"/>
</dbReference>
<dbReference type="InterPro" id="IPR029063">
    <property type="entry name" value="SAM-dependent_MTases_sf"/>
</dbReference>
<gene>
    <name evidence="4" type="ORF">HGG79_10600</name>
</gene>
<evidence type="ECO:0000313" key="5">
    <source>
        <dbReference type="Proteomes" id="UP000563151"/>
    </source>
</evidence>
<keyword evidence="2" id="KW-0808">Transferase</keyword>
<name>A0A923E836_CLOTT</name>
<comment type="caution">
    <text evidence="4">The sequence shown here is derived from an EMBL/GenBank/DDBJ whole genome shotgun (WGS) entry which is preliminary data.</text>
</comment>
<sequence>MYKNFDTISQYYDLMYVKSHDYLNEVNKIIKIFNTYKKTSGNKLLDIACGTGGHIEYLQNYFHVTGMDLSKSMLKIAEEKFPNISLLEGDMFNFNLSEQFDIILNLYGSIGFAHNYSQLLDGILCVNKHLKNGGVFIFTPWSTIETFQEGLFSENKTKGSIQFSRMESISLSGDRKITVDMHHLIGENNKIKYNHNTMHLSLFSEKQYRQAIKTAGLTLLKRLDETEFCMGAFICMKLSSD</sequence>
<keyword evidence="1 4" id="KW-0489">Methyltransferase</keyword>
<evidence type="ECO:0000256" key="2">
    <source>
        <dbReference type="ARBA" id="ARBA00022679"/>
    </source>
</evidence>
<dbReference type="Pfam" id="PF13649">
    <property type="entry name" value="Methyltransf_25"/>
    <property type="match status" value="1"/>
</dbReference>
<dbReference type="CDD" id="cd02440">
    <property type="entry name" value="AdoMet_MTases"/>
    <property type="match status" value="1"/>
</dbReference>
<protein>
    <submittedName>
        <fullName evidence="4">Class I SAM-dependent methyltransferase</fullName>
    </submittedName>
</protein>
<reference evidence="4 5" key="1">
    <citation type="submission" date="2020-04" db="EMBL/GenBank/DDBJ databases">
        <title>Genomic insights into acetone-butanol-ethanol (ABE) fermentation by sequencing solventogenic clostridia strains.</title>
        <authorList>
            <person name="Brown S."/>
        </authorList>
    </citation>
    <scope>NUCLEOTIDE SEQUENCE [LARGE SCALE GENOMIC DNA]</scope>
    <source>
        <strain evidence="4 5">DJ011</strain>
    </source>
</reference>
<evidence type="ECO:0000313" key="4">
    <source>
        <dbReference type="EMBL" id="MBC2398220.1"/>
    </source>
</evidence>
<evidence type="ECO:0000256" key="1">
    <source>
        <dbReference type="ARBA" id="ARBA00022603"/>
    </source>
</evidence>
<dbReference type="SUPFAM" id="SSF53335">
    <property type="entry name" value="S-adenosyl-L-methionine-dependent methyltransferases"/>
    <property type="match status" value="1"/>
</dbReference>
<proteinExistence type="predicted"/>
<accession>A0A923E836</accession>
<feature type="domain" description="Methyltransferase" evidence="3">
    <location>
        <begin position="45"/>
        <end position="134"/>
    </location>
</feature>
<dbReference type="PANTHER" id="PTHR43861:SF1">
    <property type="entry name" value="TRANS-ACONITATE 2-METHYLTRANSFERASE"/>
    <property type="match status" value="1"/>
</dbReference>
<dbReference type="EMBL" id="JAAZWO010000011">
    <property type="protein sequence ID" value="MBC2398220.1"/>
    <property type="molecule type" value="Genomic_DNA"/>
</dbReference>
<dbReference type="Gene3D" id="2.20.130.10">
    <property type="entry name" value="CAC2371-like domains"/>
    <property type="match status" value="1"/>
</dbReference>
<dbReference type="InterPro" id="IPR041698">
    <property type="entry name" value="Methyltransf_25"/>
</dbReference>
<dbReference type="AlphaFoldDB" id="A0A923E836"/>
<dbReference type="GO" id="GO:0008168">
    <property type="term" value="F:methyltransferase activity"/>
    <property type="evidence" value="ECO:0007669"/>
    <property type="project" value="UniProtKB-KW"/>
</dbReference>
<dbReference type="PANTHER" id="PTHR43861">
    <property type="entry name" value="TRANS-ACONITATE 2-METHYLTRANSFERASE-RELATED"/>
    <property type="match status" value="1"/>
</dbReference>
<dbReference type="GO" id="GO:0032259">
    <property type="term" value="P:methylation"/>
    <property type="evidence" value="ECO:0007669"/>
    <property type="project" value="UniProtKB-KW"/>
</dbReference>